<evidence type="ECO:0000313" key="1">
    <source>
        <dbReference type="EMBL" id="KAK3217760.1"/>
    </source>
</evidence>
<reference evidence="1" key="1">
    <citation type="journal article" date="2023" name="Plant J.">
        <title>Genome sequences and population genomics provide insights into the demographic history, inbreeding, and mutation load of two 'living fossil' tree species of Dipteronia.</title>
        <authorList>
            <person name="Feng Y."/>
            <person name="Comes H.P."/>
            <person name="Chen J."/>
            <person name="Zhu S."/>
            <person name="Lu R."/>
            <person name="Zhang X."/>
            <person name="Li P."/>
            <person name="Qiu J."/>
            <person name="Olsen K.M."/>
            <person name="Qiu Y."/>
        </authorList>
    </citation>
    <scope>NUCLEOTIDE SEQUENCE</scope>
    <source>
        <strain evidence="1">NBL</strain>
    </source>
</reference>
<evidence type="ECO:0000313" key="2">
    <source>
        <dbReference type="Proteomes" id="UP001281410"/>
    </source>
</evidence>
<protein>
    <submittedName>
        <fullName evidence="1">Uncharacterized protein</fullName>
    </submittedName>
</protein>
<keyword evidence="2" id="KW-1185">Reference proteome</keyword>
<dbReference type="EMBL" id="JANJYJ010000004">
    <property type="protein sequence ID" value="KAK3217760.1"/>
    <property type="molecule type" value="Genomic_DNA"/>
</dbReference>
<gene>
    <name evidence="1" type="ORF">Dsin_011730</name>
</gene>
<proteinExistence type="predicted"/>
<dbReference type="PANTHER" id="PTHR36617:SF5">
    <property type="entry name" value="OS05G0421675 PROTEIN"/>
    <property type="match status" value="1"/>
</dbReference>
<organism evidence="1 2">
    <name type="scientific">Dipteronia sinensis</name>
    <dbReference type="NCBI Taxonomy" id="43782"/>
    <lineage>
        <taxon>Eukaryota</taxon>
        <taxon>Viridiplantae</taxon>
        <taxon>Streptophyta</taxon>
        <taxon>Embryophyta</taxon>
        <taxon>Tracheophyta</taxon>
        <taxon>Spermatophyta</taxon>
        <taxon>Magnoliopsida</taxon>
        <taxon>eudicotyledons</taxon>
        <taxon>Gunneridae</taxon>
        <taxon>Pentapetalae</taxon>
        <taxon>rosids</taxon>
        <taxon>malvids</taxon>
        <taxon>Sapindales</taxon>
        <taxon>Sapindaceae</taxon>
        <taxon>Hippocastanoideae</taxon>
        <taxon>Acereae</taxon>
        <taxon>Dipteronia</taxon>
    </lineage>
</organism>
<dbReference type="PANTHER" id="PTHR36617">
    <property type="entry name" value="PROTEIN, PUTATIVE-RELATED"/>
    <property type="match status" value="1"/>
</dbReference>
<accession>A0AAE0AHC5</accession>
<sequence>MLFKPGTQTLKVMEEGIKLVIGNGSKVRFWHDIRMDSVSLREAFPRMFALATIKDGFITDYGDWIGNVWQWKVKLRRDLFG</sequence>
<name>A0AAE0AHC5_9ROSI</name>
<dbReference type="Proteomes" id="UP001281410">
    <property type="component" value="Unassembled WGS sequence"/>
</dbReference>
<dbReference type="AlphaFoldDB" id="A0AAE0AHC5"/>
<comment type="caution">
    <text evidence="1">The sequence shown here is derived from an EMBL/GenBank/DDBJ whole genome shotgun (WGS) entry which is preliminary data.</text>
</comment>